<dbReference type="PROSITE" id="PS01276">
    <property type="entry name" value="PEPTIDASE_U32"/>
    <property type="match status" value="1"/>
</dbReference>
<dbReference type="InterPro" id="IPR020988">
    <property type="entry name" value="Pept_U32_collagenase"/>
</dbReference>
<organism evidence="2 3">
    <name type="scientific">Anaerotignum lactatifermentans</name>
    <dbReference type="NCBI Taxonomy" id="160404"/>
    <lineage>
        <taxon>Bacteria</taxon>
        <taxon>Bacillati</taxon>
        <taxon>Bacillota</taxon>
        <taxon>Clostridia</taxon>
        <taxon>Lachnospirales</taxon>
        <taxon>Anaerotignaceae</taxon>
        <taxon>Anaerotignum</taxon>
    </lineage>
</organism>
<sequence>MTGAKRKNCYFSFCIKKFEEKTEIHSFQRERGKDMPFRKKPELLAPAGSMESLKAAVQNGCDAVYLGGKLFSARQYAGNFSLEELEEACDYCHLRGVKVYVTVNTVYKDKELPEFIQFIGKLHRMGVDALIMQDAGAAKLVREHYPDFPLHASTQMTSNSLADVNYWYEQGFDKVVLSRELTLPEIRHITEQTGAEVETFVHGALCVCYSGQCIMSSMLGGRSGNRGRCAQTCRLPYTLYCGYDKVAEGHLLSPKDIATVSILPELIEAGIASLKIEGRMKNPEYVAGVTRIYRKYIDMYFEDPEHYEVSLDDMKELTQLFNRGGFTEGYYTSRGGLDMMSVERPKTWGLKVGIVDKYLPQHKKVVIRTREPLVPGDGIEVWTSRGPHVGCQVTKHSKAGEVITLTLEGDIEKNDVVYRTYGKALNDALQKTWEKETRKLPIYGVLKARKGEPLALQLWDNMGSSVYVTGEVVQEATNQPTAVEKLRQQIEKMGATPFALADLDVQADENIYVGISNLNQLRRDAAEALEQAMLKKTKRKNAERGEAPRQAKEPRLLKKKLHVLVSNLEQLDAAVKQKGVERIYVESTMELEEQLENVIEKCHRYGVACYAALPRVDRERPEDESRLQRFLESDLDGFLVRSAGQLGAVKNSGKKNTADYNLNVVNREAVLFWQEQGADNVCLSVENNLQEIRAMADSSCEMVVYGYLPLMTTQQCPIGNFAGEKHSGQYCKKRWNQDLYFLRDRKGEKFPLMTDCERCVCSILNGKPLFALKFYDEVLDNAVGSVRLNFTKEGPARVERIVRAYAEMTKDTAHCSAETRALLQQMSEKGSTKGHFFRGVE</sequence>
<protein>
    <recommendedName>
        <fullName evidence="1">Peptidase U32 collagenase domain-containing protein</fullName>
    </recommendedName>
</protein>
<comment type="caution">
    <text evidence="2">The sequence shown here is derived from an EMBL/GenBank/DDBJ whole genome shotgun (WGS) entry which is preliminary data.</text>
</comment>
<dbReference type="Pfam" id="PF01136">
    <property type="entry name" value="Peptidase_U32"/>
    <property type="match status" value="2"/>
</dbReference>
<dbReference type="Pfam" id="PF12392">
    <property type="entry name" value="DUF3656"/>
    <property type="match status" value="1"/>
</dbReference>
<feature type="domain" description="Peptidase U32 collagenase" evidence="1">
    <location>
        <begin position="417"/>
        <end position="533"/>
    </location>
</feature>
<accession>A0A1Y3UE92</accession>
<proteinExistence type="predicted"/>
<dbReference type="PANTHER" id="PTHR30217">
    <property type="entry name" value="PEPTIDASE U32 FAMILY"/>
    <property type="match status" value="1"/>
</dbReference>
<dbReference type="Proteomes" id="UP000195455">
    <property type="component" value="Unassembled WGS sequence"/>
</dbReference>
<evidence type="ECO:0000313" key="3">
    <source>
        <dbReference type="Proteomes" id="UP000195455"/>
    </source>
</evidence>
<dbReference type="AlphaFoldDB" id="A0A1Y3UE92"/>
<name>A0A1Y3UE92_9FIRM</name>
<dbReference type="InterPro" id="IPR001539">
    <property type="entry name" value="Peptidase_U32"/>
</dbReference>
<dbReference type="EMBL" id="NFHM01000001">
    <property type="protein sequence ID" value="OUN45468.1"/>
    <property type="molecule type" value="Genomic_DNA"/>
</dbReference>
<evidence type="ECO:0000313" key="2">
    <source>
        <dbReference type="EMBL" id="OUN45468.1"/>
    </source>
</evidence>
<dbReference type="PANTHER" id="PTHR30217:SF10">
    <property type="entry name" value="23S RRNA 5-HYDROXYCYTIDINE C2501 SYNTHASE"/>
    <property type="match status" value="1"/>
</dbReference>
<reference evidence="3" key="1">
    <citation type="submission" date="2017-04" db="EMBL/GenBank/DDBJ databases">
        <title>Function of individual gut microbiota members based on whole genome sequencing of pure cultures obtained from chicken caecum.</title>
        <authorList>
            <person name="Medvecky M."/>
            <person name="Cejkova D."/>
            <person name="Polansky O."/>
            <person name="Karasova D."/>
            <person name="Kubasova T."/>
            <person name="Cizek A."/>
            <person name="Rychlik I."/>
        </authorList>
    </citation>
    <scope>NUCLEOTIDE SEQUENCE [LARGE SCALE GENOMIC DNA]</scope>
    <source>
        <strain evidence="3">An75</strain>
    </source>
</reference>
<evidence type="ECO:0000259" key="1">
    <source>
        <dbReference type="Pfam" id="PF12392"/>
    </source>
</evidence>
<gene>
    <name evidence="2" type="ORF">B5G26_00080</name>
</gene>
<dbReference type="InterPro" id="IPR051454">
    <property type="entry name" value="RNA/ubiquinone_mod_enzymes"/>
</dbReference>